<dbReference type="InterPro" id="IPR018060">
    <property type="entry name" value="HTH_AraC"/>
</dbReference>
<proteinExistence type="predicted"/>
<keyword evidence="6" id="KW-1185">Reference proteome</keyword>
<dbReference type="InterPro" id="IPR009057">
    <property type="entry name" value="Homeodomain-like_sf"/>
</dbReference>
<evidence type="ECO:0000313" key="6">
    <source>
        <dbReference type="Proteomes" id="UP000600139"/>
    </source>
</evidence>
<evidence type="ECO:0000259" key="4">
    <source>
        <dbReference type="PROSITE" id="PS01124"/>
    </source>
</evidence>
<dbReference type="AlphaFoldDB" id="A0A934R0S2"/>
<dbReference type="Gene3D" id="1.10.10.60">
    <property type="entry name" value="Homeodomain-like"/>
    <property type="match status" value="1"/>
</dbReference>
<reference evidence="5" key="1">
    <citation type="submission" date="2021-01" db="EMBL/GenBank/DDBJ databases">
        <title>Modified the classification status of verrucomicrobia.</title>
        <authorList>
            <person name="Feng X."/>
        </authorList>
    </citation>
    <scope>NUCLEOTIDE SEQUENCE</scope>
    <source>
        <strain evidence="5">JCM 18052</strain>
    </source>
</reference>
<gene>
    <name evidence="5" type="ORF">JIN84_03435</name>
</gene>
<dbReference type="SUPFAM" id="SSF46689">
    <property type="entry name" value="Homeodomain-like"/>
    <property type="match status" value="1"/>
</dbReference>
<keyword evidence="3" id="KW-0804">Transcription</keyword>
<keyword evidence="1" id="KW-0805">Transcription regulation</keyword>
<comment type="caution">
    <text evidence="5">The sequence shown here is derived from an EMBL/GenBank/DDBJ whole genome shotgun (WGS) entry which is preliminary data.</text>
</comment>
<dbReference type="PROSITE" id="PS01124">
    <property type="entry name" value="HTH_ARAC_FAMILY_2"/>
    <property type="match status" value="1"/>
</dbReference>
<name>A0A934R0S2_9BACT</name>
<evidence type="ECO:0000256" key="1">
    <source>
        <dbReference type="ARBA" id="ARBA00023015"/>
    </source>
</evidence>
<dbReference type="Proteomes" id="UP000600139">
    <property type="component" value="Unassembled WGS sequence"/>
</dbReference>
<dbReference type="PANTHER" id="PTHR46796">
    <property type="entry name" value="HTH-TYPE TRANSCRIPTIONAL ACTIVATOR RHAS-RELATED"/>
    <property type="match status" value="1"/>
</dbReference>
<dbReference type="GO" id="GO:0003700">
    <property type="term" value="F:DNA-binding transcription factor activity"/>
    <property type="evidence" value="ECO:0007669"/>
    <property type="project" value="InterPro"/>
</dbReference>
<dbReference type="SMART" id="SM00342">
    <property type="entry name" value="HTH_ARAC"/>
    <property type="match status" value="1"/>
</dbReference>
<evidence type="ECO:0000313" key="5">
    <source>
        <dbReference type="EMBL" id="MBK1814649.1"/>
    </source>
</evidence>
<dbReference type="Pfam" id="PF12833">
    <property type="entry name" value="HTH_18"/>
    <property type="match status" value="1"/>
</dbReference>
<dbReference type="EMBL" id="JAENIK010000004">
    <property type="protein sequence ID" value="MBK1814649.1"/>
    <property type="molecule type" value="Genomic_DNA"/>
</dbReference>
<protein>
    <submittedName>
        <fullName evidence="5">AraC family transcriptional regulator</fullName>
    </submittedName>
</protein>
<dbReference type="InterPro" id="IPR050204">
    <property type="entry name" value="AraC_XylS_family_regulators"/>
</dbReference>
<feature type="domain" description="HTH araC/xylS-type" evidence="4">
    <location>
        <begin position="1"/>
        <end position="79"/>
    </location>
</feature>
<accession>A0A934R0S2</accession>
<organism evidence="5 6">
    <name type="scientific">Luteolibacter yonseiensis</name>
    <dbReference type="NCBI Taxonomy" id="1144680"/>
    <lineage>
        <taxon>Bacteria</taxon>
        <taxon>Pseudomonadati</taxon>
        <taxon>Verrucomicrobiota</taxon>
        <taxon>Verrucomicrobiia</taxon>
        <taxon>Verrucomicrobiales</taxon>
        <taxon>Verrucomicrobiaceae</taxon>
        <taxon>Luteolibacter</taxon>
    </lineage>
</organism>
<evidence type="ECO:0000256" key="2">
    <source>
        <dbReference type="ARBA" id="ARBA00023125"/>
    </source>
</evidence>
<sequence length="90" mass="10687">MCRALGCSNRYLHILFVRDIGLPPKHWMKLERMVVARRKLEGGKSPEEVARDLGFMSLHTFCRQFYLYYQTSPDKFQRDRHVFDPSKGHS</sequence>
<keyword evidence="2" id="KW-0238">DNA-binding</keyword>
<evidence type="ECO:0000256" key="3">
    <source>
        <dbReference type="ARBA" id="ARBA00023163"/>
    </source>
</evidence>
<dbReference type="GO" id="GO:0043565">
    <property type="term" value="F:sequence-specific DNA binding"/>
    <property type="evidence" value="ECO:0007669"/>
    <property type="project" value="InterPro"/>
</dbReference>